<feature type="region of interest" description="Disordered" evidence="1">
    <location>
        <begin position="38"/>
        <end position="57"/>
    </location>
</feature>
<feature type="compositionally biased region" description="Basic and acidic residues" evidence="1">
    <location>
        <begin position="145"/>
        <end position="157"/>
    </location>
</feature>
<dbReference type="Proteomes" id="UP000799436">
    <property type="component" value="Unassembled WGS sequence"/>
</dbReference>
<dbReference type="AlphaFoldDB" id="A0A6G1L315"/>
<evidence type="ECO:0000313" key="3">
    <source>
        <dbReference type="Proteomes" id="UP000799436"/>
    </source>
</evidence>
<evidence type="ECO:0000256" key="1">
    <source>
        <dbReference type="SAM" id="MobiDB-lite"/>
    </source>
</evidence>
<sequence length="825" mass="93854">MPCRVPLSLPGRNDGLWITDDLLRDAFNRFLRLSHANRHPQHFNQSGRRNGSNVPGPLEARRRLARRRMGLMTNAGAAGPPDLGALFGLNARPPVDWETSWKWQPPTYIPTSRPPPPPEPPPPAAAQDTWVTGLLPWARPPVTKRPQEAIPRRENRQEDLVATSKSQFARLLHPLNALTAIALPDLQPALDFLQSTQDEPNANCLHMLQQCLEPKCNHIQVKAFRALCRLLLDKVKLRTVPDDQILSFLRLSIYRGCTEYDPQVCAMLAAIFDMMPLRRWSAGAVRHLLQAPDGATGQPGVDAATRFLLAILDMSERFSRFPRTGKRWTKLYVPLTQAVKPLQIADHFKGMNDREMASVFCRFWLSQYMQTSPEEAQSLVQGSWKVMLFLSSKHAQDQRVAQRAVWEEFSAMHPDPRAECGDGGQDEEGATMGQLWEGFTGEERRESTISDSTTTENYSCKPLVDLLVLLARHNIHYTPLMSDMFELFQATRTGEQLYELFKQISLHPDLGIPESIAMHRITYFMRPSADADDLIRAFYVFKNVPSISMLKCMDLPLRLIEKGAGCPSFVFDILARRNGESDVPMDDRQRRKLTLPPAVIDMAHLVAFAYANQEGSIRVAFTRVWETYRFLQDRGAPLTPLMSRALVRAGVLRYLKERKRVPRPQLQYVISLVQRLEGADVAATLDRLAFEVWSKKLDLNDPSLPGGGERGITRLDQGIQMATMWRFRRCSRWAWSRWAITTSKALRKQKQQQLRGKAERKISSPEIKGLQEHAAVFEPMITPKNVEKDDSEEEEWRMAVDADVVAEAGEMDRYLPKTARSKGRR</sequence>
<feature type="compositionally biased region" description="Polar residues" evidence="1">
    <location>
        <begin position="42"/>
        <end position="53"/>
    </location>
</feature>
<gene>
    <name evidence="2" type="ORF">EJ03DRAFT_329638</name>
</gene>
<proteinExistence type="predicted"/>
<organism evidence="2 3">
    <name type="scientific">Teratosphaeria nubilosa</name>
    <dbReference type="NCBI Taxonomy" id="161662"/>
    <lineage>
        <taxon>Eukaryota</taxon>
        <taxon>Fungi</taxon>
        <taxon>Dikarya</taxon>
        <taxon>Ascomycota</taxon>
        <taxon>Pezizomycotina</taxon>
        <taxon>Dothideomycetes</taxon>
        <taxon>Dothideomycetidae</taxon>
        <taxon>Mycosphaerellales</taxon>
        <taxon>Teratosphaeriaceae</taxon>
        <taxon>Teratosphaeria</taxon>
    </lineage>
</organism>
<dbReference type="OrthoDB" id="5428038at2759"/>
<protein>
    <submittedName>
        <fullName evidence="2">Uncharacterized protein</fullName>
    </submittedName>
</protein>
<feature type="region of interest" description="Disordered" evidence="1">
    <location>
        <begin position="100"/>
        <end position="157"/>
    </location>
</feature>
<evidence type="ECO:0000313" key="2">
    <source>
        <dbReference type="EMBL" id="KAF2766982.1"/>
    </source>
</evidence>
<keyword evidence="3" id="KW-1185">Reference proteome</keyword>
<reference evidence="2" key="1">
    <citation type="journal article" date="2020" name="Stud. Mycol.">
        <title>101 Dothideomycetes genomes: a test case for predicting lifestyles and emergence of pathogens.</title>
        <authorList>
            <person name="Haridas S."/>
            <person name="Albert R."/>
            <person name="Binder M."/>
            <person name="Bloem J."/>
            <person name="Labutti K."/>
            <person name="Salamov A."/>
            <person name="Andreopoulos B."/>
            <person name="Baker S."/>
            <person name="Barry K."/>
            <person name="Bills G."/>
            <person name="Bluhm B."/>
            <person name="Cannon C."/>
            <person name="Castanera R."/>
            <person name="Culley D."/>
            <person name="Daum C."/>
            <person name="Ezra D."/>
            <person name="Gonzalez J."/>
            <person name="Henrissat B."/>
            <person name="Kuo A."/>
            <person name="Liang C."/>
            <person name="Lipzen A."/>
            <person name="Lutzoni F."/>
            <person name="Magnuson J."/>
            <person name="Mondo S."/>
            <person name="Nolan M."/>
            <person name="Ohm R."/>
            <person name="Pangilinan J."/>
            <person name="Park H.-J."/>
            <person name="Ramirez L."/>
            <person name="Alfaro M."/>
            <person name="Sun H."/>
            <person name="Tritt A."/>
            <person name="Yoshinaga Y."/>
            <person name="Zwiers L.-H."/>
            <person name="Turgeon B."/>
            <person name="Goodwin S."/>
            <person name="Spatafora J."/>
            <person name="Crous P."/>
            <person name="Grigoriev I."/>
        </authorList>
    </citation>
    <scope>NUCLEOTIDE SEQUENCE</scope>
    <source>
        <strain evidence="2">CBS 116005</strain>
    </source>
</reference>
<accession>A0A6G1L315</accession>
<dbReference type="EMBL" id="ML995863">
    <property type="protein sequence ID" value="KAF2766982.1"/>
    <property type="molecule type" value="Genomic_DNA"/>
</dbReference>
<name>A0A6G1L315_9PEZI</name>
<feature type="compositionally biased region" description="Pro residues" evidence="1">
    <location>
        <begin position="112"/>
        <end position="124"/>
    </location>
</feature>